<dbReference type="OrthoDB" id="411785at2759"/>
<dbReference type="eggNOG" id="KOG2352">
    <property type="taxonomic scope" value="Eukaryota"/>
</dbReference>
<evidence type="ECO:0000313" key="2">
    <source>
        <dbReference type="Proteomes" id="UP000017836"/>
    </source>
</evidence>
<sequence>MAIEVGTFEDIYPSRFISFHFPNPTFSLHQEPHFSSRFLRIAVLDSPHETPPHEFTVGAMVVPKTRERDWVFCTKNGHLQLLLSSQLSRLVIVSDIPINNESLSSWAFSLSRNGDPYGPHLEKSLAPLLLALTPKAMFRDGIPSVPFISYDDGVIRGLVLEQSSGPIVGDMVIENVEIDPNCKEVDFSDEKTEMSEFRRRLRFKRMPNLVQTEVPLMPLNSCSDLVAEFRLELGFLVHPYLSPMAAGLVLVSPLMEKLLNVGKGPLLLCIGVGGGALLMFLREHFEKIEILGVEIDEMVIKIAKKYFGLIEDEQLQILLGNGIEMLKYMGSKAVSNGLGPTNLVTIWHEIIASESSSCRTFLQSKIGKKLEKKGFGLSQFHVITIDVDSGDATMGLSAPPMEFIERSVLLATRLALHEHGILVLNVLPSSKSFYIDLVCSLREFFAELYQIEVSNGENYVIVATCSVIGSIAKDGPIVEKLKQVIPRRYMDQITQI</sequence>
<evidence type="ECO:0000313" key="1">
    <source>
        <dbReference type="EMBL" id="ERN13168.1"/>
    </source>
</evidence>
<protein>
    <recommendedName>
        <fullName evidence="3">PABS domain-containing protein</fullName>
    </recommendedName>
</protein>
<name>W1PY33_AMBTC</name>
<dbReference type="InterPro" id="IPR029063">
    <property type="entry name" value="SAM-dependent_MTases_sf"/>
</dbReference>
<dbReference type="Gramene" id="ERN13168">
    <property type="protein sequence ID" value="ERN13168"/>
    <property type="gene ID" value="AMTR_s00040p00205160"/>
</dbReference>
<keyword evidence="2" id="KW-1185">Reference proteome</keyword>
<dbReference type="EMBL" id="KI392591">
    <property type="protein sequence ID" value="ERN13168.1"/>
    <property type="molecule type" value="Genomic_DNA"/>
</dbReference>
<dbReference type="HOGENOM" id="CLU_010025_0_0_1"/>
<dbReference type="CDD" id="cd02440">
    <property type="entry name" value="AdoMet_MTases"/>
    <property type="match status" value="1"/>
</dbReference>
<dbReference type="Proteomes" id="UP000017836">
    <property type="component" value="Unassembled WGS sequence"/>
</dbReference>
<dbReference type="AlphaFoldDB" id="W1PY33"/>
<accession>W1PY33</accession>
<gene>
    <name evidence="1" type="ORF">AMTR_s00040p00205160</name>
</gene>
<evidence type="ECO:0008006" key="3">
    <source>
        <dbReference type="Google" id="ProtNLM"/>
    </source>
</evidence>
<organism evidence="1 2">
    <name type="scientific">Amborella trichopoda</name>
    <dbReference type="NCBI Taxonomy" id="13333"/>
    <lineage>
        <taxon>Eukaryota</taxon>
        <taxon>Viridiplantae</taxon>
        <taxon>Streptophyta</taxon>
        <taxon>Embryophyta</taxon>
        <taxon>Tracheophyta</taxon>
        <taxon>Spermatophyta</taxon>
        <taxon>Magnoliopsida</taxon>
        <taxon>Amborellales</taxon>
        <taxon>Amborellaceae</taxon>
        <taxon>Amborella</taxon>
    </lineage>
</organism>
<dbReference type="Gene3D" id="3.40.50.150">
    <property type="entry name" value="Vaccinia Virus protein VP39"/>
    <property type="match status" value="1"/>
</dbReference>
<dbReference type="SUPFAM" id="SSF53335">
    <property type="entry name" value="S-adenosyl-L-methionine-dependent methyltransferases"/>
    <property type="match status" value="1"/>
</dbReference>
<dbReference type="KEGG" id="atr:18441406"/>
<dbReference type="OMA" id="YEDNVIC"/>
<reference evidence="2" key="1">
    <citation type="journal article" date="2013" name="Science">
        <title>The Amborella genome and the evolution of flowering plants.</title>
        <authorList>
            <consortium name="Amborella Genome Project"/>
        </authorList>
    </citation>
    <scope>NUCLEOTIDE SEQUENCE [LARGE SCALE GENOMIC DNA]</scope>
</reference>
<proteinExistence type="predicted"/>